<dbReference type="PROSITE" id="PS00560">
    <property type="entry name" value="CARBOXYPEPT_SER_HIS"/>
    <property type="match status" value="1"/>
</dbReference>
<evidence type="ECO:0000256" key="1">
    <source>
        <dbReference type="ARBA" id="ARBA00009431"/>
    </source>
</evidence>
<feature type="compositionally biased region" description="Basic and acidic residues" evidence="5">
    <location>
        <begin position="294"/>
        <end position="311"/>
    </location>
</feature>
<dbReference type="EMBL" id="CM016552">
    <property type="protein sequence ID" value="TKW39229.1"/>
    <property type="molecule type" value="Genomic_DNA"/>
</dbReference>
<sequence>MPRPFMALQLIFLLLCLLSLVSAAERNLVANLPGFNGVLPFQLETGYVNVDEENGVELFYYFIQSEGDPRHDPVLLWLTGGDRCSVLSGLAFEIGPVKFVIEPYNGSLPRLQYNPYTWTKAASIIFVDSPVGAGFSFSRSLKGYDVGDISASLQLKKFLAEWFSEHPDFLTNPFYIGGDSYAGKIIPFLAQKISEDLESGVSRPALNLKGYLVGNPGTGEGIDVESRVPYAHGHGIISDQLYETIMEHCHGEDYSKPKNVICAQALNRFSKLLDECMMAHILYKTCVYVSPRPKDGTEKRKSLKEETEALSRKPPRPPMDCVTYKNYLSYFWANNNITRDALGIRKGSKGEWLRCHDGDLPYSQDIKSSIKYHRNVTLKGYRVLVYSGDQDAVIPFIGTQAWVRSLNFPIVDDWRAWHLDGQSAGFTITYSNNLTFATIKGGGHTAPEYEPERSFAMFRRWISNETL</sequence>
<dbReference type="InterPro" id="IPR033124">
    <property type="entry name" value="Ser_caboxypep_his_AS"/>
</dbReference>
<dbReference type="Gramene" id="TKW39229">
    <property type="protein sequence ID" value="TKW39229"/>
    <property type="gene ID" value="SEVIR_1G165300v2"/>
</dbReference>
<dbReference type="SUPFAM" id="SSF53474">
    <property type="entry name" value="alpha/beta-Hydrolases"/>
    <property type="match status" value="1"/>
</dbReference>
<feature type="region of interest" description="Disordered" evidence="5">
    <location>
        <begin position="294"/>
        <end position="315"/>
    </location>
</feature>
<keyword evidence="8" id="KW-1185">Reference proteome</keyword>
<evidence type="ECO:0000256" key="5">
    <source>
        <dbReference type="SAM" id="MobiDB-lite"/>
    </source>
</evidence>
<dbReference type="InterPro" id="IPR001563">
    <property type="entry name" value="Peptidase_S10"/>
</dbReference>
<accession>A0A4U6WDW6</accession>
<keyword evidence="3" id="KW-1015">Disulfide bond</keyword>
<dbReference type="GO" id="GO:0016747">
    <property type="term" value="F:acyltransferase activity, transferring groups other than amino-acyl groups"/>
    <property type="evidence" value="ECO:0007669"/>
    <property type="project" value="TreeGrafter"/>
</dbReference>
<name>A0A4U6WDW6_SETVI</name>
<feature type="chain" id="PRO_5020930183" description="Serine carboxypeptidase-like 18" evidence="6">
    <location>
        <begin position="24"/>
        <end position="467"/>
    </location>
</feature>
<dbReference type="FunFam" id="3.40.50.11320:FF:000002">
    <property type="entry name" value="Carboxypeptidase"/>
    <property type="match status" value="1"/>
</dbReference>
<dbReference type="PRINTS" id="PR00724">
    <property type="entry name" value="CRBOXYPTASEC"/>
</dbReference>
<dbReference type="GO" id="GO:0019748">
    <property type="term" value="P:secondary metabolic process"/>
    <property type="evidence" value="ECO:0007669"/>
    <property type="project" value="TreeGrafter"/>
</dbReference>
<gene>
    <name evidence="7" type="ORF">SEVIR_1G165300v2</name>
</gene>
<protein>
    <recommendedName>
        <fullName evidence="9">Serine carboxypeptidase-like 18</fullName>
    </recommendedName>
</protein>
<evidence type="ECO:0000313" key="8">
    <source>
        <dbReference type="Proteomes" id="UP000298652"/>
    </source>
</evidence>
<dbReference type="PANTHER" id="PTHR11802">
    <property type="entry name" value="SERINE PROTEASE FAMILY S10 SERINE CARBOXYPEPTIDASE"/>
    <property type="match status" value="1"/>
</dbReference>
<dbReference type="OMA" id="KNAICAQ"/>
<dbReference type="FunFam" id="3.40.50.12670:FF:000001">
    <property type="entry name" value="Carboxypeptidase"/>
    <property type="match status" value="1"/>
</dbReference>
<proteinExistence type="inferred from homology"/>
<evidence type="ECO:0000256" key="4">
    <source>
        <dbReference type="ARBA" id="ARBA00023180"/>
    </source>
</evidence>
<evidence type="ECO:0000256" key="3">
    <source>
        <dbReference type="ARBA" id="ARBA00023157"/>
    </source>
</evidence>
<dbReference type="InterPro" id="IPR029058">
    <property type="entry name" value="AB_hydrolase_fold"/>
</dbReference>
<dbReference type="FunFam" id="3.40.50.1820:FF:000581">
    <property type="entry name" value="Os11g0431400 protein"/>
    <property type="match status" value="1"/>
</dbReference>
<evidence type="ECO:0000256" key="2">
    <source>
        <dbReference type="ARBA" id="ARBA00022729"/>
    </source>
</evidence>
<dbReference type="GO" id="GO:0004185">
    <property type="term" value="F:serine-type carboxypeptidase activity"/>
    <property type="evidence" value="ECO:0007669"/>
    <property type="project" value="InterPro"/>
</dbReference>
<dbReference type="PANTHER" id="PTHR11802:SF46">
    <property type="entry name" value="CARBOXYPEPTIDASE"/>
    <property type="match status" value="1"/>
</dbReference>
<comment type="similarity">
    <text evidence="1">Belongs to the peptidase S10 family.</text>
</comment>
<dbReference type="GO" id="GO:0006508">
    <property type="term" value="P:proteolysis"/>
    <property type="evidence" value="ECO:0007669"/>
    <property type="project" value="InterPro"/>
</dbReference>
<keyword evidence="4" id="KW-0325">Glycoprotein</keyword>
<dbReference type="Gene3D" id="3.40.50.12670">
    <property type="match status" value="1"/>
</dbReference>
<dbReference type="AlphaFoldDB" id="A0A4U6WDW6"/>
<keyword evidence="2 6" id="KW-0732">Signal</keyword>
<evidence type="ECO:0008006" key="9">
    <source>
        <dbReference type="Google" id="ProtNLM"/>
    </source>
</evidence>
<organism evidence="7 8">
    <name type="scientific">Setaria viridis</name>
    <name type="common">Green bristlegrass</name>
    <name type="synonym">Setaria italica subsp. viridis</name>
    <dbReference type="NCBI Taxonomy" id="4556"/>
    <lineage>
        <taxon>Eukaryota</taxon>
        <taxon>Viridiplantae</taxon>
        <taxon>Streptophyta</taxon>
        <taxon>Embryophyta</taxon>
        <taxon>Tracheophyta</taxon>
        <taxon>Spermatophyta</taxon>
        <taxon>Magnoliopsida</taxon>
        <taxon>Liliopsida</taxon>
        <taxon>Poales</taxon>
        <taxon>Poaceae</taxon>
        <taxon>PACMAD clade</taxon>
        <taxon>Panicoideae</taxon>
        <taxon>Panicodae</taxon>
        <taxon>Paniceae</taxon>
        <taxon>Cenchrinae</taxon>
        <taxon>Setaria</taxon>
    </lineage>
</organism>
<reference evidence="7" key="1">
    <citation type="submission" date="2019-03" db="EMBL/GenBank/DDBJ databases">
        <title>WGS assembly of Setaria viridis.</title>
        <authorList>
            <person name="Huang P."/>
            <person name="Jenkins J."/>
            <person name="Grimwood J."/>
            <person name="Barry K."/>
            <person name="Healey A."/>
            <person name="Mamidi S."/>
            <person name="Sreedasyam A."/>
            <person name="Shu S."/>
            <person name="Feldman M."/>
            <person name="Wu J."/>
            <person name="Yu Y."/>
            <person name="Chen C."/>
            <person name="Johnson J."/>
            <person name="Rokhsar D."/>
            <person name="Baxter I."/>
            <person name="Schmutz J."/>
            <person name="Brutnell T."/>
            <person name="Kellogg E."/>
        </authorList>
    </citation>
    <scope>NUCLEOTIDE SEQUENCE [LARGE SCALE GENOMIC DNA]</scope>
</reference>
<evidence type="ECO:0000313" key="7">
    <source>
        <dbReference type="EMBL" id="TKW39229.1"/>
    </source>
</evidence>
<feature type="signal peptide" evidence="6">
    <location>
        <begin position="1"/>
        <end position="23"/>
    </location>
</feature>
<dbReference type="Proteomes" id="UP000298652">
    <property type="component" value="Chromosome 1"/>
</dbReference>
<dbReference type="Gene3D" id="3.40.50.1820">
    <property type="entry name" value="alpha/beta hydrolase"/>
    <property type="match status" value="1"/>
</dbReference>
<dbReference type="Pfam" id="PF00450">
    <property type="entry name" value="Peptidase_S10"/>
    <property type="match status" value="1"/>
</dbReference>
<evidence type="ECO:0000256" key="6">
    <source>
        <dbReference type="SAM" id="SignalP"/>
    </source>
</evidence>